<gene>
    <name evidence="2" type="ORF">PCOR1329_LOCUS2969</name>
</gene>
<accession>A0ABN9PHN3</accession>
<dbReference type="EMBL" id="CAUYUJ010000756">
    <property type="protein sequence ID" value="CAK0792329.1"/>
    <property type="molecule type" value="Genomic_DNA"/>
</dbReference>
<keyword evidence="1" id="KW-0472">Membrane</keyword>
<evidence type="ECO:0000256" key="1">
    <source>
        <dbReference type="SAM" id="Phobius"/>
    </source>
</evidence>
<feature type="transmembrane region" description="Helical" evidence="1">
    <location>
        <begin position="44"/>
        <end position="63"/>
    </location>
</feature>
<organism evidence="2 3">
    <name type="scientific">Prorocentrum cordatum</name>
    <dbReference type="NCBI Taxonomy" id="2364126"/>
    <lineage>
        <taxon>Eukaryota</taxon>
        <taxon>Sar</taxon>
        <taxon>Alveolata</taxon>
        <taxon>Dinophyceae</taxon>
        <taxon>Prorocentrales</taxon>
        <taxon>Prorocentraceae</taxon>
        <taxon>Prorocentrum</taxon>
    </lineage>
</organism>
<feature type="non-terminal residue" evidence="2">
    <location>
        <position position="1"/>
    </location>
</feature>
<sequence>VGPARLLDCSPAAAAAAVAAAGAAPALAAEVDAADAYNAKVLEVVAYGGVLAAVVGFLVQQTTPKDRPPYM</sequence>
<protein>
    <submittedName>
        <fullName evidence="2">Uncharacterized protein</fullName>
    </submittedName>
</protein>
<reference evidence="2" key="1">
    <citation type="submission" date="2023-10" db="EMBL/GenBank/DDBJ databases">
        <authorList>
            <person name="Chen Y."/>
            <person name="Shah S."/>
            <person name="Dougan E. K."/>
            <person name="Thang M."/>
            <person name="Chan C."/>
        </authorList>
    </citation>
    <scope>NUCLEOTIDE SEQUENCE [LARGE SCALE GENOMIC DNA]</scope>
</reference>
<comment type="caution">
    <text evidence="2">The sequence shown here is derived from an EMBL/GenBank/DDBJ whole genome shotgun (WGS) entry which is preliminary data.</text>
</comment>
<name>A0ABN9PHN3_9DINO</name>
<evidence type="ECO:0000313" key="2">
    <source>
        <dbReference type="EMBL" id="CAK0792329.1"/>
    </source>
</evidence>
<evidence type="ECO:0000313" key="3">
    <source>
        <dbReference type="Proteomes" id="UP001189429"/>
    </source>
</evidence>
<keyword evidence="1" id="KW-0812">Transmembrane</keyword>
<keyword evidence="1" id="KW-1133">Transmembrane helix</keyword>
<keyword evidence="3" id="KW-1185">Reference proteome</keyword>
<dbReference type="Proteomes" id="UP001189429">
    <property type="component" value="Unassembled WGS sequence"/>
</dbReference>
<proteinExistence type="predicted"/>